<comment type="caution">
    <text evidence="1">The sequence shown here is derived from an EMBL/GenBank/DDBJ whole genome shotgun (WGS) entry which is preliminary data.</text>
</comment>
<organism evidence="1 2">
    <name type="scientific">Lentibacillus salicampi</name>
    <dbReference type="NCBI Taxonomy" id="175306"/>
    <lineage>
        <taxon>Bacteria</taxon>
        <taxon>Bacillati</taxon>
        <taxon>Bacillota</taxon>
        <taxon>Bacilli</taxon>
        <taxon>Bacillales</taxon>
        <taxon>Bacillaceae</taxon>
        <taxon>Lentibacillus</taxon>
    </lineage>
</organism>
<proteinExistence type="predicted"/>
<dbReference type="Proteomes" id="UP000298484">
    <property type="component" value="Unassembled WGS sequence"/>
</dbReference>
<dbReference type="EMBL" id="SRHY01000002">
    <property type="protein sequence ID" value="TFJ94124.1"/>
    <property type="molecule type" value="Genomic_DNA"/>
</dbReference>
<dbReference type="AlphaFoldDB" id="A0A4Y9AI85"/>
<evidence type="ECO:0000313" key="2">
    <source>
        <dbReference type="Proteomes" id="UP000298484"/>
    </source>
</evidence>
<keyword evidence="2" id="KW-1185">Reference proteome</keyword>
<protein>
    <submittedName>
        <fullName evidence="1">Uncharacterized protein</fullName>
    </submittedName>
</protein>
<evidence type="ECO:0000313" key="1">
    <source>
        <dbReference type="EMBL" id="TFJ94124.1"/>
    </source>
</evidence>
<gene>
    <name evidence="1" type="ORF">E4U82_02350</name>
</gene>
<dbReference type="OrthoDB" id="2943516at2"/>
<name>A0A4Y9AI85_9BACI</name>
<sequence>MGTNYTIGVARSFTATANQNLSMEEWRSALNDRLDLDCFALSQEENKLHGKLDESIFDDQITDFYRLLAI</sequence>
<dbReference type="RefSeq" id="WP_135108439.1">
    <property type="nucleotide sequence ID" value="NZ_SRHY01000002.1"/>
</dbReference>
<reference evidence="1 2" key="1">
    <citation type="submission" date="2019-03" db="EMBL/GenBank/DDBJ databases">
        <title>Genome sequence of Lentibacillus salicampi ATCC BAA-719.</title>
        <authorList>
            <person name="Maclea K.S."/>
            <person name="Simoes Junior M."/>
        </authorList>
    </citation>
    <scope>NUCLEOTIDE SEQUENCE [LARGE SCALE GENOMIC DNA]</scope>
    <source>
        <strain evidence="1 2">ATCC BAA-719</strain>
    </source>
</reference>
<accession>A0A4Y9AI85</accession>